<proteinExistence type="predicted"/>
<dbReference type="AlphaFoldDB" id="A0AA35JPP8"/>
<sequence>MQRRSPENTLMGNSHPWEASDTLLQLQRSMRVIANSGSLSMTKAPSVGKRHSNQCHNWINTGTGSIPPLVL</sequence>
<feature type="region of interest" description="Disordered" evidence="1">
    <location>
        <begin position="40"/>
        <end position="71"/>
    </location>
</feature>
<dbReference type="Proteomes" id="UP001178461">
    <property type="component" value="Chromosome 1"/>
</dbReference>
<dbReference type="EMBL" id="OX395126">
    <property type="protein sequence ID" value="CAI5763847.1"/>
    <property type="molecule type" value="Genomic_DNA"/>
</dbReference>
<gene>
    <name evidence="2" type="ORF">PODLI_1B026693</name>
</gene>
<keyword evidence="3" id="KW-1185">Reference proteome</keyword>
<evidence type="ECO:0000313" key="2">
    <source>
        <dbReference type="EMBL" id="CAI5763847.1"/>
    </source>
</evidence>
<organism evidence="2 3">
    <name type="scientific">Podarcis lilfordi</name>
    <name type="common">Lilford's wall lizard</name>
    <dbReference type="NCBI Taxonomy" id="74358"/>
    <lineage>
        <taxon>Eukaryota</taxon>
        <taxon>Metazoa</taxon>
        <taxon>Chordata</taxon>
        <taxon>Craniata</taxon>
        <taxon>Vertebrata</taxon>
        <taxon>Euteleostomi</taxon>
        <taxon>Lepidosauria</taxon>
        <taxon>Squamata</taxon>
        <taxon>Bifurcata</taxon>
        <taxon>Unidentata</taxon>
        <taxon>Episquamata</taxon>
        <taxon>Laterata</taxon>
        <taxon>Lacertibaenia</taxon>
        <taxon>Lacertidae</taxon>
        <taxon>Podarcis</taxon>
    </lineage>
</organism>
<feature type="compositionally biased region" description="Polar residues" evidence="1">
    <location>
        <begin position="54"/>
        <end position="64"/>
    </location>
</feature>
<evidence type="ECO:0000256" key="1">
    <source>
        <dbReference type="SAM" id="MobiDB-lite"/>
    </source>
</evidence>
<reference evidence="2" key="1">
    <citation type="submission" date="2022-12" db="EMBL/GenBank/DDBJ databases">
        <authorList>
            <person name="Alioto T."/>
            <person name="Alioto T."/>
            <person name="Gomez Garrido J."/>
        </authorList>
    </citation>
    <scope>NUCLEOTIDE SEQUENCE</scope>
</reference>
<accession>A0AA35JPP8</accession>
<name>A0AA35JPP8_9SAUR</name>
<protein>
    <submittedName>
        <fullName evidence="2">Uncharacterized protein</fullName>
    </submittedName>
</protein>
<evidence type="ECO:0000313" key="3">
    <source>
        <dbReference type="Proteomes" id="UP001178461"/>
    </source>
</evidence>